<accession>A0A239UFE1</accession>
<evidence type="ECO:0000313" key="1">
    <source>
        <dbReference type="EMBL" id="GEP85566.1"/>
    </source>
</evidence>
<organism evidence="1 2">
    <name type="scientific">Staphylococcus piscifermentans</name>
    <dbReference type="NCBI Taxonomy" id="70258"/>
    <lineage>
        <taxon>Bacteria</taxon>
        <taxon>Bacillati</taxon>
        <taxon>Bacillota</taxon>
        <taxon>Bacilli</taxon>
        <taxon>Bacillales</taxon>
        <taxon>Staphylococcaceae</taxon>
        <taxon>Staphylococcus</taxon>
    </lineage>
</organism>
<keyword evidence="2" id="KW-1185">Reference proteome</keyword>
<gene>
    <name evidence="1" type="ORF">SPI02_21510</name>
</gene>
<name>A0A239UFE1_9STAP</name>
<dbReference type="OrthoDB" id="2406721at2"/>
<dbReference type="EMBL" id="BKAR01000034">
    <property type="protein sequence ID" value="GEP85566.1"/>
    <property type="molecule type" value="Genomic_DNA"/>
</dbReference>
<dbReference type="AlphaFoldDB" id="A0A239UFE1"/>
<protein>
    <submittedName>
        <fullName evidence="1">Uncharacterized protein</fullName>
    </submittedName>
</protein>
<dbReference type="Proteomes" id="UP000321736">
    <property type="component" value="Unassembled WGS sequence"/>
</dbReference>
<comment type="caution">
    <text evidence="1">The sequence shown here is derived from an EMBL/GenBank/DDBJ whole genome shotgun (WGS) entry which is preliminary data.</text>
</comment>
<reference evidence="1 2" key="1">
    <citation type="submission" date="2019-07" db="EMBL/GenBank/DDBJ databases">
        <title>Whole genome shotgun sequence of Staphylococcus piscifermentans NBRC 109625.</title>
        <authorList>
            <person name="Hosoyama A."/>
            <person name="Uohara A."/>
            <person name="Ohji S."/>
            <person name="Ichikawa N."/>
        </authorList>
    </citation>
    <scope>NUCLEOTIDE SEQUENCE [LARGE SCALE GENOMIC DNA]</scope>
    <source>
        <strain evidence="1 2">NBRC 109625</strain>
    </source>
</reference>
<proteinExistence type="predicted"/>
<sequence length="304" mass="35322">MKRPLWLIVVISILLLTLIAVGIYAVFRHQHLQAKQHLKMYTAAYNRPFTFKGVQEAEYTQTFLYHSEYGKIHDWFIQSGKKVKKDTPVLEYYNSKAEHQMTAFRKQLTALDKKSNRTVLHTFLEEQFYLNQSLLRTQEHSILEGTLHILVPYPSKDKEAFAKIYSTKRIIKSIVDENQRRQLKNNQEIEIQPQFGKPFKGRIIKLDQFPTSASTISKPAEYTVAISTDSTYPIGTHFNISLPTHLITLPKEVLYDKNSVLIKKDEKIVKRIIKYYEKSGMVIISEGLLPGEKVIAQPKNFTFN</sequence>
<evidence type="ECO:0000313" key="2">
    <source>
        <dbReference type="Proteomes" id="UP000321736"/>
    </source>
</evidence>
<dbReference type="RefSeq" id="WP_095106745.1">
    <property type="nucleotide sequence ID" value="NZ_BKAR01000034.1"/>
</dbReference>